<dbReference type="RefSeq" id="WP_015247696.1">
    <property type="nucleotide sequence ID" value="NC_019892.1"/>
</dbReference>
<keyword evidence="1" id="KW-0863">Zinc-finger</keyword>
<gene>
    <name evidence="4" type="ordered locus">Sinac_4385</name>
</gene>
<dbReference type="PANTHER" id="PTHR38133:SF1">
    <property type="entry name" value="SLR1429 PROTEIN"/>
    <property type="match status" value="1"/>
</dbReference>
<dbReference type="GO" id="GO:0008270">
    <property type="term" value="F:zinc ion binding"/>
    <property type="evidence" value="ECO:0007669"/>
    <property type="project" value="UniProtKB-KW"/>
</dbReference>
<sequence length="296" mass="32785">MARDSWWNDRYPPSRPKKAAGGIKAQSKRGGFGESWWAKRWIKVLESFNIGARLARGRSYARQGQVLSIAIAEGKVTAKVQGSRSQPYNITIAVKTLSPADWKKVLDVLGTQALFAAKLLAGEMPQDIEPVFKEAGVSLFPTKLADLKTDCSCPDWSNPCKHIAAVYYLLGEEFDRDPFLIFSLRGLSRDALMARLEMTNSGRGEAVTAPRPGEPLSVQSEPFWNVAEERTEDWFGVVEVPREPVALASRLGGFPFWQGEAPLRDTLLATYQAASPRGLDVFLGPETESQVDRIEN</sequence>
<evidence type="ECO:0000256" key="2">
    <source>
        <dbReference type="SAM" id="MobiDB-lite"/>
    </source>
</evidence>
<dbReference type="InterPro" id="IPR007527">
    <property type="entry name" value="Znf_SWIM"/>
</dbReference>
<accession>L0DH41</accession>
<dbReference type="EMBL" id="CP003364">
    <property type="protein sequence ID" value="AGA28577.1"/>
    <property type="molecule type" value="Genomic_DNA"/>
</dbReference>
<organism evidence="4 5">
    <name type="scientific">Singulisphaera acidiphila (strain ATCC BAA-1392 / DSM 18658 / VKM B-2454 / MOB10)</name>
    <dbReference type="NCBI Taxonomy" id="886293"/>
    <lineage>
        <taxon>Bacteria</taxon>
        <taxon>Pseudomonadati</taxon>
        <taxon>Planctomycetota</taxon>
        <taxon>Planctomycetia</taxon>
        <taxon>Isosphaerales</taxon>
        <taxon>Isosphaeraceae</taxon>
        <taxon>Singulisphaera</taxon>
    </lineage>
</organism>
<protein>
    <recommendedName>
        <fullName evidence="3">SWIM-type domain-containing protein</fullName>
    </recommendedName>
</protein>
<dbReference type="PANTHER" id="PTHR38133">
    <property type="entry name" value="SLR1429 PROTEIN"/>
    <property type="match status" value="1"/>
</dbReference>
<keyword evidence="1" id="KW-0862">Zinc</keyword>
<proteinExistence type="predicted"/>
<evidence type="ECO:0000313" key="5">
    <source>
        <dbReference type="Proteomes" id="UP000010798"/>
    </source>
</evidence>
<name>L0DH41_SINAD</name>
<keyword evidence="1" id="KW-0479">Metal-binding</keyword>
<feature type="domain" description="SWIM-type" evidence="3">
    <location>
        <begin position="140"/>
        <end position="171"/>
    </location>
</feature>
<dbReference type="PROSITE" id="PS50966">
    <property type="entry name" value="ZF_SWIM"/>
    <property type="match status" value="1"/>
</dbReference>
<evidence type="ECO:0000259" key="3">
    <source>
        <dbReference type="PROSITE" id="PS50966"/>
    </source>
</evidence>
<dbReference type="STRING" id="886293.Sinac_4385"/>
<feature type="region of interest" description="Disordered" evidence="2">
    <location>
        <begin position="1"/>
        <end position="29"/>
    </location>
</feature>
<dbReference type="eggNOG" id="COG4279">
    <property type="taxonomic scope" value="Bacteria"/>
</dbReference>
<dbReference type="AlphaFoldDB" id="L0DH41"/>
<keyword evidence="5" id="KW-1185">Reference proteome</keyword>
<reference evidence="4 5" key="1">
    <citation type="submission" date="2012-02" db="EMBL/GenBank/DDBJ databases">
        <title>Complete sequence of chromosome of Singulisphaera acidiphila DSM 18658.</title>
        <authorList>
            <consortium name="US DOE Joint Genome Institute (JGI-PGF)"/>
            <person name="Lucas S."/>
            <person name="Copeland A."/>
            <person name="Lapidus A."/>
            <person name="Glavina del Rio T."/>
            <person name="Dalin E."/>
            <person name="Tice H."/>
            <person name="Bruce D."/>
            <person name="Goodwin L."/>
            <person name="Pitluck S."/>
            <person name="Peters L."/>
            <person name="Ovchinnikova G."/>
            <person name="Chertkov O."/>
            <person name="Kyrpides N."/>
            <person name="Mavromatis K."/>
            <person name="Ivanova N."/>
            <person name="Brettin T."/>
            <person name="Detter J.C."/>
            <person name="Han C."/>
            <person name="Larimer F."/>
            <person name="Land M."/>
            <person name="Hauser L."/>
            <person name="Markowitz V."/>
            <person name="Cheng J.-F."/>
            <person name="Hugenholtz P."/>
            <person name="Woyke T."/>
            <person name="Wu D."/>
            <person name="Tindall B."/>
            <person name="Pomrenke H."/>
            <person name="Brambilla E."/>
            <person name="Klenk H.-P."/>
            <person name="Eisen J.A."/>
        </authorList>
    </citation>
    <scope>NUCLEOTIDE SEQUENCE [LARGE SCALE GENOMIC DNA]</scope>
    <source>
        <strain evidence="5">ATCC BAA-1392 / DSM 18658 / VKM B-2454 / MOB10</strain>
    </source>
</reference>
<evidence type="ECO:0000256" key="1">
    <source>
        <dbReference type="PROSITE-ProRule" id="PRU00325"/>
    </source>
</evidence>
<dbReference type="KEGG" id="saci:Sinac_4385"/>
<dbReference type="OrthoDB" id="188274at2"/>
<dbReference type="HOGENOM" id="CLU_053146_2_2_0"/>
<dbReference type="Proteomes" id="UP000010798">
    <property type="component" value="Chromosome"/>
</dbReference>
<dbReference type="Pfam" id="PF04434">
    <property type="entry name" value="SWIM"/>
    <property type="match status" value="1"/>
</dbReference>
<evidence type="ECO:0000313" key="4">
    <source>
        <dbReference type="EMBL" id="AGA28577.1"/>
    </source>
</evidence>